<dbReference type="AlphaFoldDB" id="A0A9D2AGD6"/>
<dbReference type="InterPro" id="IPR011990">
    <property type="entry name" value="TPR-like_helical_dom_sf"/>
</dbReference>
<protein>
    <submittedName>
        <fullName evidence="1">SEL1-like repeat protein</fullName>
    </submittedName>
</protein>
<dbReference type="InterPro" id="IPR006597">
    <property type="entry name" value="Sel1-like"/>
</dbReference>
<dbReference type="PANTHER" id="PTHR45011:SF1">
    <property type="entry name" value="DAP3-BINDING CELL DEATH ENHANCER 1"/>
    <property type="match status" value="1"/>
</dbReference>
<dbReference type="InterPro" id="IPR052748">
    <property type="entry name" value="ISR_Activator"/>
</dbReference>
<gene>
    <name evidence="1" type="ORF">H9862_01445</name>
</gene>
<dbReference type="Proteomes" id="UP000823964">
    <property type="component" value="Unassembled WGS sequence"/>
</dbReference>
<dbReference type="SUPFAM" id="SSF81901">
    <property type="entry name" value="HCP-like"/>
    <property type="match status" value="1"/>
</dbReference>
<dbReference type="EMBL" id="DXFQ01000020">
    <property type="protein sequence ID" value="HIX19249.1"/>
    <property type="molecule type" value="Genomic_DNA"/>
</dbReference>
<organism evidence="1 2">
    <name type="scientific">Candidatus Akkermansia intestinigallinarum</name>
    <dbReference type="NCBI Taxonomy" id="2838431"/>
    <lineage>
        <taxon>Bacteria</taxon>
        <taxon>Pseudomonadati</taxon>
        <taxon>Verrucomicrobiota</taxon>
        <taxon>Verrucomicrobiia</taxon>
        <taxon>Verrucomicrobiales</taxon>
        <taxon>Akkermansiaceae</taxon>
        <taxon>Akkermansia</taxon>
    </lineage>
</organism>
<evidence type="ECO:0000313" key="2">
    <source>
        <dbReference type="Proteomes" id="UP000823964"/>
    </source>
</evidence>
<dbReference type="SMART" id="SM00671">
    <property type="entry name" value="SEL1"/>
    <property type="match status" value="1"/>
</dbReference>
<sequence length="67" mass="7446">VAAMNCFLRAAQLNNRAAQYNLGRCYFHGLGTPKDEQAARFWISKAAEAGHADARAFMQDHHWGAVL</sequence>
<name>A0A9D2AGD6_9BACT</name>
<feature type="non-terminal residue" evidence="1">
    <location>
        <position position="1"/>
    </location>
</feature>
<comment type="caution">
    <text evidence="1">The sequence shown here is derived from an EMBL/GenBank/DDBJ whole genome shotgun (WGS) entry which is preliminary data.</text>
</comment>
<reference evidence="1" key="2">
    <citation type="submission" date="2021-04" db="EMBL/GenBank/DDBJ databases">
        <authorList>
            <person name="Gilroy R."/>
        </authorList>
    </citation>
    <scope>NUCLEOTIDE SEQUENCE</scope>
    <source>
        <strain evidence="1">14975</strain>
    </source>
</reference>
<dbReference type="Gene3D" id="1.25.40.10">
    <property type="entry name" value="Tetratricopeptide repeat domain"/>
    <property type="match status" value="1"/>
</dbReference>
<reference evidence="1" key="1">
    <citation type="journal article" date="2021" name="PeerJ">
        <title>Extensive microbial diversity within the chicken gut microbiome revealed by metagenomics and culture.</title>
        <authorList>
            <person name="Gilroy R."/>
            <person name="Ravi A."/>
            <person name="Getino M."/>
            <person name="Pursley I."/>
            <person name="Horton D.L."/>
            <person name="Alikhan N.F."/>
            <person name="Baker D."/>
            <person name="Gharbi K."/>
            <person name="Hall N."/>
            <person name="Watson M."/>
            <person name="Adriaenssens E.M."/>
            <person name="Foster-Nyarko E."/>
            <person name="Jarju S."/>
            <person name="Secka A."/>
            <person name="Antonio M."/>
            <person name="Oren A."/>
            <person name="Chaudhuri R.R."/>
            <person name="La Ragione R."/>
            <person name="Hildebrand F."/>
            <person name="Pallen M.J."/>
        </authorList>
    </citation>
    <scope>NUCLEOTIDE SEQUENCE</scope>
    <source>
        <strain evidence="1">14975</strain>
    </source>
</reference>
<proteinExistence type="predicted"/>
<evidence type="ECO:0000313" key="1">
    <source>
        <dbReference type="EMBL" id="HIX19249.1"/>
    </source>
</evidence>
<accession>A0A9D2AGD6</accession>
<dbReference type="Pfam" id="PF08238">
    <property type="entry name" value="Sel1"/>
    <property type="match status" value="2"/>
</dbReference>
<dbReference type="PANTHER" id="PTHR45011">
    <property type="entry name" value="DAP3-BINDING CELL DEATH ENHANCER 1"/>
    <property type="match status" value="1"/>
</dbReference>